<sequence length="109" mass="12255">MDYLIIELESLLLRRGKTSTDIIRATGHTPASISKIRNGKVKAIRLKTLLDICVELDCQPGDLIKRVNERELEELATRRARNALSRATATGDDPVLESDHVYVVDLRDD</sequence>
<protein>
    <submittedName>
        <fullName evidence="1">Helix-turn-helix domain-containing protein</fullName>
    </submittedName>
</protein>
<evidence type="ECO:0000313" key="2">
    <source>
        <dbReference type="Proteomes" id="UP000481598"/>
    </source>
</evidence>
<dbReference type="EMBL" id="WWTB01000019">
    <property type="protein sequence ID" value="MZJ86432.1"/>
    <property type="molecule type" value="Genomic_DNA"/>
</dbReference>
<evidence type="ECO:0000313" key="1">
    <source>
        <dbReference type="EMBL" id="MZJ86432.1"/>
    </source>
</evidence>
<dbReference type="SUPFAM" id="SSF47413">
    <property type="entry name" value="lambda repressor-like DNA-binding domains"/>
    <property type="match status" value="1"/>
</dbReference>
<proteinExistence type="predicted"/>
<reference evidence="1 2" key="1">
    <citation type="journal article" date="2019" name="Nat. Med.">
        <title>A library of human gut bacterial isolates paired with longitudinal multiomics data enables mechanistic microbiome research.</title>
        <authorList>
            <person name="Poyet M."/>
            <person name="Groussin M."/>
            <person name="Gibbons S.M."/>
            <person name="Avila-Pacheco J."/>
            <person name="Jiang X."/>
            <person name="Kearney S.M."/>
            <person name="Perrotta A.R."/>
            <person name="Berdy B."/>
            <person name="Zhao S."/>
            <person name="Lieberman T.D."/>
            <person name="Swanson P.K."/>
            <person name="Smith M."/>
            <person name="Roesemann S."/>
            <person name="Alexander J.E."/>
            <person name="Rich S.A."/>
            <person name="Livny J."/>
            <person name="Vlamakis H."/>
            <person name="Clish C."/>
            <person name="Bullock K."/>
            <person name="Deik A."/>
            <person name="Scott J."/>
            <person name="Pierce K.A."/>
            <person name="Xavier R.J."/>
            <person name="Alm E.J."/>
        </authorList>
    </citation>
    <scope>NUCLEOTIDE SEQUENCE [LARGE SCALE GENOMIC DNA]</scope>
    <source>
        <strain evidence="1 2">BIOML-A10</strain>
    </source>
</reference>
<dbReference type="InterPro" id="IPR001387">
    <property type="entry name" value="Cro/C1-type_HTH"/>
</dbReference>
<accession>A0A3G8UGF4</accession>
<dbReference type="Pfam" id="PF13443">
    <property type="entry name" value="HTH_26"/>
    <property type="match status" value="1"/>
</dbReference>
<dbReference type="GO" id="GO:0003677">
    <property type="term" value="F:DNA binding"/>
    <property type="evidence" value="ECO:0007669"/>
    <property type="project" value="InterPro"/>
</dbReference>
<gene>
    <name evidence="1" type="ORF">GT635_08245</name>
</gene>
<comment type="caution">
    <text evidence="1">The sequence shown here is derived from an EMBL/GenBank/DDBJ whole genome shotgun (WGS) entry which is preliminary data.</text>
</comment>
<name>A0A3G8UGF4_9ACTN</name>
<dbReference type="AlphaFoldDB" id="A0A3G8UGF4"/>
<dbReference type="PANTHER" id="PTHR37301">
    <property type="entry name" value="DNA-BINDING PROTEIN-RELATED"/>
    <property type="match status" value="1"/>
</dbReference>
<dbReference type="Proteomes" id="UP000481598">
    <property type="component" value="Unassembled WGS sequence"/>
</dbReference>
<dbReference type="PROSITE" id="PS50943">
    <property type="entry name" value="HTH_CROC1"/>
    <property type="match status" value="1"/>
</dbReference>
<dbReference type="Gene3D" id="1.10.260.40">
    <property type="entry name" value="lambda repressor-like DNA-binding domains"/>
    <property type="match status" value="1"/>
</dbReference>
<dbReference type="PANTHER" id="PTHR37301:SF1">
    <property type="entry name" value="DNA-BINDING PROTEIN"/>
    <property type="match status" value="1"/>
</dbReference>
<organism evidence="1 2">
    <name type="scientific">Collinsella aerofaciens</name>
    <dbReference type="NCBI Taxonomy" id="74426"/>
    <lineage>
        <taxon>Bacteria</taxon>
        <taxon>Bacillati</taxon>
        <taxon>Actinomycetota</taxon>
        <taxon>Coriobacteriia</taxon>
        <taxon>Coriobacteriales</taxon>
        <taxon>Coriobacteriaceae</taxon>
        <taxon>Collinsella</taxon>
    </lineage>
</organism>
<dbReference type="RefSeq" id="WP_052044110.1">
    <property type="nucleotide sequence ID" value="NZ_CABJBP010000026.1"/>
</dbReference>
<dbReference type="InterPro" id="IPR010982">
    <property type="entry name" value="Lambda_DNA-bd_dom_sf"/>
</dbReference>